<dbReference type="RefSeq" id="XP_005790781.1">
    <property type="nucleotide sequence ID" value="XM_005790724.1"/>
</dbReference>
<dbReference type="InterPro" id="IPR046341">
    <property type="entry name" value="SET_dom_sf"/>
</dbReference>
<proteinExistence type="predicted"/>
<evidence type="ECO:0000313" key="2">
    <source>
        <dbReference type="EnsemblProtists" id="EOD38352"/>
    </source>
</evidence>
<dbReference type="AlphaFoldDB" id="A0A0D3KRG7"/>
<dbReference type="PROSITE" id="PS50280">
    <property type="entry name" value="SET"/>
    <property type="match status" value="1"/>
</dbReference>
<dbReference type="KEGG" id="ehx:EMIHUDRAFT_454711"/>
<dbReference type="HOGENOM" id="CLU_587186_0_0_1"/>
<dbReference type="PaxDb" id="2903-EOD38352"/>
<dbReference type="SUPFAM" id="SSF82199">
    <property type="entry name" value="SET domain"/>
    <property type="match status" value="1"/>
</dbReference>
<keyword evidence="3" id="KW-1185">Reference proteome</keyword>
<dbReference type="PANTHER" id="PTHR12197:SF251">
    <property type="entry name" value="EG:BACR7C10.4 PROTEIN"/>
    <property type="match status" value="1"/>
</dbReference>
<dbReference type="Gene3D" id="1.10.220.160">
    <property type="match status" value="1"/>
</dbReference>
<dbReference type="CDD" id="cd20071">
    <property type="entry name" value="SET_SMYD"/>
    <property type="match status" value="1"/>
</dbReference>
<reference evidence="3" key="1">
    <citation type="journal article" date="2013" name="Nature">
        <title>Pan genome of the phytoplankton Emiliania underpins its global distribution.</title>
        <authorList>
            <person name="Read B.A."/>
            <person name="Kegel J."/>
            <person name="Klute M.J."/>
            <person name="Kuo A."/>
            <person name="Lefebvre S.C."/>
            <person name="Maumus F."/>
            <person name="Mayer C."/>
            <person name="Miller J."/>
            <person name="Monier A."/>
            <person name="Salamov A."/>
            <person name="Young J."/>
            <person name="Aguilar M."/>
            <person name="Claverie J.M."/>
            <person name="Frickenhaus S."/>
            <person name="Gonzalez K."/>
            <person name="Herman E.K."/>
            <person name="Lin Y.C."/>
            <person name="Napier J."/>
            <person name="Ogata H."/>
            <person name="Sarno A.F."/>
            <person name="Shmutz J."/>
            <person name="Schroeder D."/>
            <person name="de Vargas C."/>
            <person name="Verret F."/>
            <person name="von Dassow P."/>
            <person name="Valentin K."/>
            <person name="Van de Peer Y."/>
            <person name="Wheeler G."/>
            <person name="Dacks J.B."/>
            <person name="Delwiche C.F."/>
            <person name="Dyhrman S.T."/>
            <person name="Glockner G."/>
            <person name="John U."/>
            <person name="Richards T."/>
            <person name="Worden A.Z."/>
            <person name="Zhang X."/>
            <person name="Grigoriev I.V."/>
            <person name="Allen A.E."/>
            <person name="Bidle K."/>
            <person name="Borodovsky M."/>
            <person name="Bowler C."/>
            <person name="Brownlee C."/>
            <person name="Cock J.M."/>
            <person name="Elias M."/>
            <person name="Gladyshev V.N."/>
            <person name="Groth M."/>
            <person name="Guda C."/>
            <person name="Hadaegh A."/>
            <person name="Iglesias-Rodriguez M.D."/>
            <person name="Jenkins J."/>
            <person name="Jones B.M."/>
            <person name="Lawson T."/>
            <person name="Leese F."/>
            <person name="Lindquist E."/>
            <person name="Lobanov A."/>
            <person name="Lomsadze A."/>
            <person name="Malik S.B."/>
            <person name="Marsh M.E."/>
            <person name="Mackinder L."/>
            <person name="Mock T."/>
            <person name="Mueller-Roeber B."/>
            <person name="Pagarete A."/>
            <person name="Parker M."/>
            <person name="Probert I."/>
            <person name="Quesneville H."/>
            <person name="Raines C."/>
            <person name="Rensing S.A."/>
            <person name="Riano-Pachon D.M."/>
            <person name="Richier S."/>
            <person name="Rokitta S."/>
            <person name="Shiraiwa Y."/>
            <person name="Soanes D.M."/>
            <person name="van der Giezen M."/>
            <person name="Wahlund T.M."/>
            <person name="Williams B."/>
            <person name="Wilson W."/>
            <person name="Wolfe G."/>
            <person name="Wurch L.L."/>
        </authorList>
    </citation>
    <scope>NUCLEOTIDE SEQUENCE</scope>
</reference>
<evidence type="ECO:0000259" key="1">
    <source>
        <dbReference type="PROSITE" id="PS50280"/>
    </source>
</evidence>
<name>A0A0D3KRG7_EMIH1</name>
<dbReference type="STRING" id="2903.R1DTB0"/>
<dbReference type="GO" id="GO:0005634">
    <property type="term" value="C:nucleus"/>
    <property type="evidence" value="ECO:0007669"/>
    <property type="project" value="TreeGrafter"/>
</dbReference>
<organism evidence="2 3">
    <name type="scientific">Emiliania huxleyi (strain CCMP1516)</name>
    <dbReference type="NCBI Taxonomy" id="280463"/>
    <lineage>
        <taxon>Eukaryota</taxon>
        <taxon>Haptista</taxon>
        <taxon>Haptophyta</taxon>
        <taxon>Prymnesiophyceae</taxon>
        <taxon>Isochrysidales</taxon>
        <taxon>Noelaerhabdaceae</taxon>
        <taxon>Emiliania</taxon>
    </lineage>
</organism>
<sequence length="466" mass="48710">MHEARHGQPLSSELLLLVGAGEGTPVLPASGEQQRRPIGVVLADEASSVAAKPAAGSRWCFSDAVESDPAGRDFARSTDCCTLRWTPAKGRHATATREISRGRVLLRASAAAVANTAASGAATALLAESSGRDGAAASADAQRVGLDASTLALSLELLRSGREAAEEAAGSLLTHREHLSAAEAEAWERTAQRLRSAAASSGGSGCSCASGWSDEAVLRLLLAVHANAHPVLDDATASRTVGLGLFPAACLLNHSCAPTGVLSFEAGGKVLVVRALVDLRRGQEVTYSYLDEPHLFAPWRQRRALLRAAHRYEPSQPRSREESEAAALCRSRLPAAALGEPADENAARRPAPADCAYEARYEHLPERLAYASMRLIAAREQVMPLGTPGLATLYASHGSALVRLLRAGRFSAAGSAEALGQAEQSLAAACSIRASCLGDEHPLVAATARALADVRQRRRQRAGGAT</sequence>
<feature type="domain" description="SET" evidence="1">
    <location>
        <begin position="79"/>
        <end position="290"/>
    </location>
</feature>
<evidence type="ECO:0000313" key="3">
    <source>
        <dbReference type="Proteomes" id="UP000013827"/>
    </source>
</evidence>
<dbReference type="Proteomes" id="UP000013827">
    <property type="component" value="Unassembled WGS sequence"/>
</dbReference>
<dbReference type="InterPro" id="IPR001214">
    <property type="entry name" value="SET_dom"/>
</dbReference>
<dbReference type="InterPro" id="IPR050869">
    <property type="entry name" value="H3K4_H4K5_MeTrfase"/>
</dbReference>
<protein>
    <recommendedName>
        <fullName evidence="1">SET domain-containing protein</fullName>
    </recommendedName>
</protein>
<accession>A0A0D3KRG7</accession>
<reference evidence="2" key="2">
    <citation type="submission" date="2024-10" db="UniProtKB">
        <authorList>
            <consortium name="EnsemblProtists"/>
        </authorList>
    </citation>
    <scope>IDENTIFICATION</scope>
</reference>
<dbReference type="PANTHER" id="PTHR12197">
    <property type="entry name" value="HISTONE-LYSINE N-METHYLTRANSFERASE SMYD"/>
    <property type="match status" value="1"/>
</dbReference>
<dbReference type="EnsemblProtists" id="EOD38352">
    <property type="protein sequence ID" value="EOD38352"/>
    <property type="gene ID" value="EMIHUDRAFT_454711"/>
</dbReference>
<dbReference type="GeneID" id="17283622"/>
<dbReference type="Gene3D" id="2.170.270.10">
    <property type="entry name" value="SET domain"/>
    <property type="match status" value="1"/>
</dbReference>
<dbReference type="Pfam" id="PF00856">
    <property type="entry name" value="SET"/>
    <property type="match status" value="1"/>
</dbReference>